<dbReference type="GO" id="GO:0005774">
    <property type="term" value="C:vacuolar membrane"/>
    <property type="evidence" value="ECO:0007669"/>
    <property type="project" value="TreeGrafter"/>
</dbReference>
<feature type="transmembrane region" description="Helical" evidence="6">
    <location>
        <begin position="544"/>
        <end position="565"/>
    </location>
</feature>
<evidence type="ECO:0000313" key="9">
    <source>
        <dbReference type="Proteomes" id="UP000095085"/>
    </source>
</evidence>
<feature type="transmembrane region" description="Helical" evidence="6">
    <location>
        <begin position="379"/>
        <end position="400"/>
    </location>
</feature>
<dbReference type="EMBL" id="KV454540">
    <property type="protein sequence ID" value="ODV67898.1"/>
    <property type="molecule type" value="Genomic_DNA"/>
</dbReference>
<dbReference type="Gene3D" id="1.20.1740.10">
    <property type="entry name" value="Amino acid/polyamine transporter I"/>
    <property type="match status" value="1"/>
</dbReference>
<sequence>MSVHNERSESPDTMSYQDQISNISNSNIDYKTFSKHLPNQNDNLKLPGGDITRDLYQQLDSPPIRRTRSSSFSTYLSHSRRESTASDINIPGGFRREFLINKSVQQNQKPPNFLTNNFIEFLSIYGHFAGEDFSDDENYEFEEVFDEESPLLRNHNQPQQTPPTASTLKTFFLVFKSLVGSGVLFLPRAFLNGGLLFSIITLISFGFLTFLCYLTLIKSKRILGFNSFGELGFNTYGKPLKICILISILISQIGFVATYILFTASNITSFLSNLFNYNINTANVVLLQCFLLIPLVLIRNLTKLSLTSLISSIFILIGLIIIFYFSGLQLLENGLGPNIVNFNSKSWSMLIGVAVTSFEGIGLILPIESSMANPEKFPFVLLISMLFITSLFVAIGVIGYTAFGENVKSIIILNLPQSNFSVQSILILYSLAVFLTAPLQLFPAIKIGESILFNNSKTENNGKLYHNSGKYNPKVKWLKNIFRSIVVILICTIAYLNSNNIDKFVSLNGCFACIPLVYIYPPLIHLKTYKVKAQNDLQGKLFKVFDYILILVGILAVVYTTYQILFNN</sequence>
<dbReference type="OrthoDB" id="1684102at2759"/>
<keyword evidence="5 6" id="KW-0472">Membrane</keyword>
<evidence type="ECO:0000256" key="2">
    <source>
        <dbReference type="ARBA" id="ARBA00008066"/>
    </source>
</evidence>
<keyword evidence="9" id="KW-1185">Reference proteome</keyword>
<dbReference type="STRING" id="984485.A0A1E4RKU0"/>
<keyword evidence="3 6" id="KW-0812">Transmembrane</keyword>
<reference evidence="9" key="1">
    <citation type="submission" date="2016-05" db="EMBL/GenBank/DDBJ databases">
        <title>Comparative genomics of biotechnologically important yeasts.</title>
        <authorList>
            <consortium name="DOE Joint Genome Institute"/>
            <person name="Riley R."/>
            <person name="Haridas S."/>
            <person name="Wolfe K.H."/>
            <person name="Lopes M.R."/>
            <person name="Hittinger C.T."/>
            <person name="Goker M."/>
            <person name="Salamov A."/>
            <person name="Wisecaver J."/>
            <person name="Long T.M."/>
            <person name="Aerts A.L."/>
            <person name="Barry K."/>
            <person name="Choi C."/>
            <person name="Clum A."/>
            <person name="Coughlan A.Y."/>
            <person name="Deshpande S."/>
            <person name="Douglass A.P."/>
            <person name="Hanson S.J."/>
            <person name="Klenk H.-P."/>
            <person name="Labutti K."/>
            <person name="Lapidus A."/>
            <person name="Lindquist E."/>
            <person name="Lipzen A."/>
            <person name="Meier-Kolthoff J.P."/>
            <person name="Ohm R.A."/>
            <person name="Otillar R.P."/>
            <person name="Pangilinan J."/>
            <person name="Peng Y."/>
            <person name="Rokas A."/>
            <person name="Rosa C.A."/>
            <person name="Scheuner C."/>
            <person name="Sibirny A.A."/>
            <person name="Slot J.C."/>
            <person name="Stielow J.B."/>
            <person name="Sun H."/>
            <person name="Kurtzman C.P."/>
            <person name="Blackwell M."/>
            <person name="Grigoriev I.V."/>
            <person name="Jeffries T.W."/>
        </authorList>
    </citation>
    <scope>NUCLEOTIDE SEQUENCE [LARGE SCALE GENOMIC DNA]</scope>
    <source>
        <strain evidence="9">NRRL Y-1933</strain>
    </source>
</reference>
<organism evidence="8 9">
    <name type="scientific">Hyphopichia burtonii NRRL Y-1933</name>
    <dbReference type="NCBI Taxonomy" id="984485"/>
    <lineage>
        <taxon>Eukaryota</taxon>
        <taxon>Fungi</taxon>
        <taxon>Dikarya</taxon>
        <taxon>Ascomycota</taxon>
        <taxon>Saccharomycotina</taxon>
        <taxon>Pichiomycetes</taxon>
        <taxon>Debaryomycetaceae</taxon>
        <taxon>Hyphopichia</taxon>
    </lineage>
</organism>
<comment type="subcellular location">
    <subcellularLocation>
        <location evidence="1">Membrane</location>
        <topology evidence="1">Multi-pass membrane protein</topology>
    </subcellularLocation>
</comment>
<evidence type="ECO:0000256" key="4">
    <source>
        <dbReference type="ARBA" id="ARBA00022989"/>
    </source>
</evidence>
<dbReference type="PANTHER" id="PTHR22950">
    <property type="entry name" value="AMINO ACID TRANSPORTER"/>
    <property type="match status" value="1"/>
</dbReference>
<proteinExistence type="inferred from homology"/>
<name>A0A1E4RKU0_9ASCO</name>
<dbReference type="RefSeq" id="XP_020076965.1">
    <property type="nucleotide sequence ID" value="XM_020219644.1"/>
</dbReference>
<dbReference type="PANTHER" id="PTHR22950:SF666">
    <property type="entry name" value="VACUOLAR AMINO ACID TRANSPORTER 4"/>
    <property type="match status" value="1"/>
</dbReference>
<evidence type="ECO:0000256" key="5">
    <source>
        <dbReference type="ARBA" id="ARBA00023136"/>
    </source>
</evidence>
<dbReference type="InterPro" id="IPR013057">
    <property type="entry name" value="AA_transpt_TM"/>
</dbReference>
<dbReference type="Pfam" id="PF01490">
    <property type="entry name" value="Aa_trans"/>
    <property type="match status" value="1"/>
</dbReference>
<accession>A0A1E4RKU0</accession>
<comment type="similarity">
    <text evidence="2">Belongs to the amino acid/polyamine transporter 2 family.</text>
</comment>
<dbReference type="GeneID" id="30994194"/>
<feature type="transmembrane region" description="Helical" evidence="6">
    <location>
        <begin position="242"/>
        <end position="262"/>
    </location>
</feature>
<keyword evidence="4 6" id="KW-1133">Transmembrane helix</keyword>
<evidence type="ECO:0000259" key="7">
    <source>
        <dbReference type="Pfam" id="PF01490"/>
    </source>
</evidence>
<dbReference type="Proteomes" id="UP000095085">
    <property type="component" value="Unassembled WGS sequence"/>
</dbReference>
<feature type="domain" description="Amino acid transporter transmembrane" evidence="7">
    <location>
        <begin position="164"/>
        <end position="565"/>
    </location>
</feature>
<protein>
    <recommendedName>
        <fullName evidence="7">Amino acid transporter transmembrane domain-containing protein</fullName>
    </recommendedName>
</protein>
<feature type="transmembrane region" description="Helical" evidence="6">
    <location>
        <begin position="420"/>
        <end position="442"/>
    </location>
</feature>
<feature type="transmembrane region" description="Helical" evidence="6">
    <location>
        <begin position="480"/>
        <end position="498"/>
    </location>
</feature>
<feature type="transmembrane region" description="Helical" evidence="6">
    <location>
        <begin position="274"/>
        <end position="297"/>
    </location>
</feature>
<evidence type="ECO:0000313" key="8">
    <source>
        <dbReference type="EMBL" id="ODV67898.1"/>
    </source>
</evidence>
<feature type="transmembrane region" description="Helical" evidence="6">
    <location>
        <begin position="346"/>
        <end position="367"/>
    </location>
</feature>
<evidence type="ECO:0000256" key="3">
    <source>
        <dbReference type="ARBA" id="ARBA00022692"/>
    </source>
</evidence>
<evidence type="ECO:0000256" key="1">
    <source>
        <dbReference type="ARBA" id="ARBA00004141"/>
    </source>
</evidence>
<evidence type="ECO:0000256" key="6">
    <source>
        <dbReference type="SAM" id="Phobius"/>
    </source>
</evidence>
<dbReference type="GO" id="GO:0005302">
    <property type="term" value="F:L-tyrosine transmembrane transporter activity"/>
    <property type="evidence" value="ECO:0007669"/>
    <property type="project" value="TreeGrafter"/>
</dbReference>
<feature type="transmembrane region" description="Helical" evidence="6">
    <location>
        <begin position="304"/>
        <end position="326"/>
    </location>
</feature>
<feature type="transmembrane region" description="Helical" evidence="6">
    <location>
        <begin position="196"/>
        <end position="216"/>
    </location>
</feature>
<gene>
    <name evidence="8" type="ORF">HYPBUDRAFT_137768</name>
</gene>
<feature type="transmembrane region" description="Helical" evidence="6">
    <location>
        <begin position="504"/>
        <end position="523"/>
    </location>
</feature>
<dbReference type="AlphaFoldDB" id="A0A1E4RKU0"/>